<keyword evidence="9" id="KW-1185">Reference proteome</keyword>
<dbReference type="EMBL" id="AZDA01000021">
    <property type="protein sequence ID" value="KRK40135.1"/>
    <property type="molecule type" value="Genomic_DNA"/>
</dbReference>
<evidence type="ECO:0000256" key="4">
    <source>
        <dbReference type="ARBA" id="ARBA00022679"/>
    </source>
</evidence>
<dbReference type="InterPro" id="IPR050596">
    <property type="entry name" value="AspAT/PAT-like"/>
</dbReference>
<dbReference type="EC" id="2.6.1.-" evidence="6"/>
<dbReference type="OrthoDB" id="9802328at2"/>
<dbReference type="InterPro" id="IPR004839">
    <property type="entry name" value="Aminotransferase_I/II_large"/>
</dbReference>
<dbReference type="Gene3D" id="3.40.640.10">
    <property type="entry name" value="Type I PLP-dependent aspartate aminotransferase-like (Major domain)"/>
    <property type="match status" value="1"/>
</dbReference>
<name>A0A0R1HAQ5_9LACO</name>
<feature type="domain" description="Aminotransferase class I/classII large" evidence="7">
    <location>
        <begin position="31"/>
        <end position="379"/>
    </location>
</feature>
<dbReference type="InterPro" id="IPR004838">
    <property type="entry name" value="NHTrfase_class1_PyrdxlP-BS"/>
</dbReference>
<dbReference type="GO" id="GO:0030170">
    <property type="term" value="F:pyridoxal phosphate binding"/>
    <property type="evidence" value="ECO:0007669"/>
    <property type="project" value="InterPro"/>
</dbReference>
<evidence type="ECO:0000256" key="3">
    <source>
        <dbReference type="ARBA" id="ARBA00022576"/>
    </source>
</evidence>
<accession>A0A0R1HAQ5</accession>
<comment type="caution">
    <text evidence="8">The sequence shown here is derived from an EMBL/GenBank/DDBJ whole genome shotgun (WGS) entry which is preliminary data.</text>
</comment>
<dbReference type="Gene3D" id="3.90.1150.10">
    <property type="entry name" value="Aspartate Aminotransferase, domain 1"/>
    <property type="match status" value="1"/>
</dbReference>
<evidence type="ECO:0000256" key="1">
    <source>
        <dbReference type="ARBA" id="ARBA00001933"/>
    </source>
</evidence>
<dbReference type="PROSITE" id="PS00105">
    <property type="entry name" value="AA_TRANSFER_CLASS_1"/>
    <property type="match status" value="1"/>
</dbReference>
<evidence type="ECO:0000313" key="8">
    <source>
        <dbReference type="EMBL" id="KRK40135.1"/>
    </source>
</evidence>
<dbReference type="RefSeq" id="WP_057903830.1">
    <property type="nucleotide sequence ID" value="NZ_AZDA01000021.1"/>
</dbReference>
<reference evidence="8 9" key="1">
    <citation type="journal article" date="2015" name="Genome Announc.">
        <title>Expanding the biotechnology potential of lactobacilli through comparative genomics of 213 strains and associated genera.</title>
        <authorList>
            <person name="Sun Z."/>
            <person name="Harris H.M."/>
            <person name="McCann A."/>
            <person name="Guo C."/>
            <person name="Argimon S."/>
            <person name="Zhang W."/>
            <person name="Yang X."/>
            <person name="Jeffery I.B."/>
            <person name="Cooney J.C."/>
            <person name="Kagawa T.F."/>
            <person name="Liu W."/>
            <person name="Song Y."/>
            <person name="Salvetti E."/>
            <person name="Wrobel A."/>
            <person name="Rasinkangas P."/>
            <person name="Parkhill J."/>
            <person name="Rea M.C."/>
            <person name="O'Sullivan O."/>
            <person name="Ritari J."/>
            <person name="Douillard F.P."/>
            <person name="Paul Ross R."/>
            <person name="Yang R."/>
            <person name="Briner A.E."/>
            <person name="Felis G.E."/>
            <person name="de Vos W.M."/>
            <person name="Barrangou R."/>
            <person name="Klaenhammer T.R."/>
            <person name="Caufield P.W."/>
            <person name="Cui Y."/>
            <person name="Zhang H."/>
            <person name="O'Toole P.W."/>
        </authorList>
    </citation>
    <scope>NUCLEOTIDE SEQUENCE [LARGE SCALE GENOMIC DNA]</scope>
    <source>
        <strain evidence="8 9">DSM 20003</strain>
    </source>
</reference>
<comment type="cofactor">
    <cofactor evidence="1 6">
        <name>pyridoxal 5'-phosphate</name>
        <dbReference type="ChEBI" id="CHEBI:597326"/>
    </cofactor>
</comment>
<evidence type="ECO:0000259" key="7">
    <source>
        <dbReference type="Pfam" id="PF00155"/>
    </source>
</evidence>
<dbReference type="STRING" id="1423726.FC07_GL001336"/>
<dbReference type="Pfam" id="PF00155">
    <property type="entry name" value="Aminotran_1_2"/>
    <property type="match status" value="1"/>
</dbReference>
<dbReference type="GO" id="GO:0008483">
    <property type="term" value="F:transaminase activity"/>
    <property type="evidence" value="ECO:0007669"/>
    <property type="project" value="UniProtKB-KW"/>
</dbReference>
<gene>
    <name evidence="8" type="ORF">FC07_GL001336</name>
</gene>
<dbReference type="SUPFAM" id="SSF53383">
    <property type="entry name" value="PLP-dependent transferases"/>
    <property type="match status" value="1"/>
</dbReference>
<dbReference type="InterPro" id="IPR015421">
    <property type="entry name" value="PyrdxlP-dep_Trfase_major"/>
</dbReference>
<dbReference type="FunFam" id="3.40.640.10:FF:000033">
    <property type="entry name" value="Aspartate aminotransferase"/>
    <property type="match status" value="1"/>
</dbReference>
<evidence type="ECO:0000256" key="2">
    <source>
        <dbReference type="ARBA" id="ARBA00007441"/>
    </source>
</evidence>
<dbReference type="CDD" id="cd00609">
    <property type="entry name" value="AAT_like"/>
    <property type="match status" value="1"/>
</dbReference>
<sequence length="396" mass="43882">MFRDDTNQILKGLKQSPLRQFDQEVGQIPGIVKLTLGEPNFSTPAHIKMAAISAIAANESHYTPIAGLPELREAAANYYNQKFNLNYTAENTLVTVGATEGVSASFQALLQPGDSVIVPTPIYPLYLPLIKLQHATPILVDTSADDFVLTPERLQTVLDQHRQDHVKAIVLNAPSNPTGIAYTRSEMQALAAILKQEQLWVLSDEIYAELTYGQKHTSMGELLPEQTIVINGLSKSHAMTGWRLGFAFAPKDLMAEMLKAHQYMVTMPTTFVQYAAIEAMKHGQNDCAPMVKIYQRRRDYVREHLQQLGFEVARPNGAFYVFAKIPASFKGDSWEFARQLAYDQKVAVIAGAAFGPGGERYIRISYAASDEALAQACRGIAKLMQHTQQQPLTEAL</sequence>
<keyword evidence="3 6" id="KW-0032">Aminotransferase</keyword>
<dbReference type="AlphaFoldDB" id="A0A0R1HAQ5"/>
<evidence type="ECO:0000256" key="5">
    <source>
        <dbReference type="ARBA" id="ARBA00022898"/>
    </source>
</evidence>
<proteinExistence type="inferred from homology"/>
<dbReference type="PANTHER" id="PTHR46383">
    <property type="entry name" value="ASPARTATE AMINOTRANSFERASE"/>
    <property type="match status" value="1"/>
</dbReference>
<keyword evidence="4 6" id="KW-0808">Transferase</keyword>
<keyword evidence="5" id="KW-0663">Pyridoxal phosphate</keyword>
<dbReference type="InterPro" id="IPR015424">
    <property type="entry name" value="PyrdxlP-dep_Trfase"/>
</dbReference>
<evidence type="ECO:0000256" key="6">
    <source>
        <dbReference type="RuleBase" id="RU000481"/>
    </source>
</evidence>
<protein>
    <recommendedName>
        <fullName evidence="6">Aminotransferase</fullName>
        <ecNumber evidence="6">2.6.1.-</ecNumber>
    </recommendedName>
</protein>
<dbReference type="GO" id="GO:0006520">
    <property type="term" value="P:amino acid metabolic process"/>
    <property type="evidence" value="ECO:0007669"/>
    <property type="project" value="InterPro"/>
</dbReference>
<dbReference type="InterPro" id="IPR015422">
    <property type="entry name" value="PyrdxlP-dep_Trfase_small"/>
</dbReference>
<dbReference type="Proteomes" id="UP000051461">
    <property type="component" value="Unassembled WGS sequence"/>
</dbReference>
<comment type="similarity">
    <text evidence="2 6">Belongs to the class-I pyridoxal-phosphate-dependent aminotransferase family.</text>
</comment>
<evidence type="ECO:0000313" key="9">
    <source>
        <dbReference type="Proteomes" id="UP000051461"/>
    </source>
</evidence>
<organism evidence="8 9">
    <name type="scientific">Loigolactobacillus bifermentans DSM 20003</name>
    <dbReference type="NCBI Taxonomy" id="1423726"/>
    <lineage>
        <taxon>Bacteria</taxon>
        <taxon>Bacillati</taxon>
        <taxon>Bacillota</taxon>
        <taxon>Bacilli</taxon>
        <taxon>Lactobacillales</taxon>
        <taxon>Lactobacillaceae</taxon>
        <taxon>Loigolactobacillus</taxon>
    </lineage>
</organism>
<dbReference type="PATRIC" id="fig|1423726.3.peg.1382"/>
<dbReference type="PANTHER" id="PTHR46383:SF4">
    <property type="entry name" value="AMINOTRANSFERASE"/>
    <property type="match status" value="1"/>
</dbReference>